<dbReference type="InterPro" id="IPR056433">
    <property type="entry name" value="DmsR-like_N"/>
</dbReference>
<evidence type="ECO:0000256" key="2">
    <source>
        <dbReference type="ARBA" id="ARBA00023163"/>
    </source>
</evidence>
<gene>
    <name evidence="7" type="ORF">OB955_23580</name>
    <name evidence="6" type="ORF">OB960_07880</name>
</gene>
<name>A0AAP3E1S0_9EURY</name>
<evidence type="ECO:0000313" key="9">
    <source>
        <dbReference type="Proteomes" id="UP001321018"/>
    </source>
</evidence>
<evidence type="ECO:0000256" key="1">
    <source>
        <dbReference type="ARBA" id="ARBA00023015"/>
    </source>
</evidence>
<organism evidence="6 9">
    <name type="scientific">Natronoglomus mannanivorans</name>
    <dbReference type="NCBI Taxonomy" id="2979990"/>
    <lineage>
        <taxon>Archaea</taxon>
        <taxon>Methanobacteriati</taxon>
        <taxon>Methanobacteriota</taxon>
        <taxon>Stenosarchaea group</taxon>
        <taxon>Halobacteria</taxon>
        <taxon>Halobacteriales</taxon>
        <taxon>Natrialbaceae</taxon>
        <taxon>Natronoglomus</taxon>
    </lineage>
</organism>
<dbReference type="Gene3D" id="1.10.10.10">
    <property type="entry name" value="Winged helix-like DNA-binding domain superfamily/Winged helix DNA-binding domain"/>
    <property type="match status" value="1"/>
</dbReference>
<evidence type="ECO:0000313" key="7">
    <source>
        <dbReference type="EMBL" id="MCU4975672.1"/>
    </source>
</evidence>
<feature type="domain" description="HTH bat-type" evidence="4">
    <location>
        <begin position="178"/>
        <end position="229"/>
    </location>
</feature>
<dbReference type="EMBL" id="JAOPKA010000004">
    <property type="protein sequence ID" value="MCU4741319.1"/>
    <property type="molecule type" value="Genomic_DNA"/>
</dbReference>
<keyword evidence="2" id="KW-0804">Transcription</keyword>
<evidence type="ECO:0000256" key="3">
    <source>
        <dbReference type="SAM" id="MobiDB-lite"/>
    </source>
</evidence>
<reference evidence="6 8" key="1">
    <citation type="submission" date="2022-09" db="EMBL/GenBank/DDBJ databases">
        <title>Enrichment on poylsaccharides allowed isolation of novel metabolic and taxonomic groups of Haloarchaea.</title>
        <authorList>
            <person name="Sorokin D.Y."/>
            <person name="Elcheninov A.G."/>
            <person name="Khizhniak T.V."/>
            <person name="Kolganova T.V."/>
            <person name="Kublanov I.V."/>
        </authorList>
    </citation>
    <scope>NUCLEOTIDE SEQUENCE</scope>
    <source>
        <strain evidence="7 8">AArc-m2/3/4</strain>
        <strain evidence="6">AArc-xg1-1</strain>
    </source>
</reference>
<feature type="domain" description="DmsR-like N-terminal" evidence="5">
    <location>
        <begin position="1"/>
        <end position="162"/>
    </location>
</feature>
<evidence type="ECO:0000313" key="8">
    <source>
        <dbReference type="Proteomes" id="UP001320972"/>
    </source>
</evidence>
<keyword evidence="8" id="KW-1185">Reference proteome</keyword>
<protein>
    <submittedName>
        <fullName evidence="6">Helix-turn-helix domain-containing protein</fullName>
    </submittedName>
</protein>
<accession>A0AAP3E1S0</accession>
<proteinExistence type="predicted"/>
<dbReference type="PANTHER" id="PTHR34236">
    <property type="entry name" value="DIMETHYL SULFOXIDE REDUCTASE TRANSCRIPTIONAL ACTIVATOR"/>
    <property type="match status" value="1"/>
</dbReference>
<sequence length="235" mass="25719">MPTTIRAEIEVGMPGDCPVARASTATETAIDGVTRSSGRNASGQVTEEFTVEKGRRNEGEDQDQDENEYGTERDEDTTLAGSEPVFDLESHTVYRFTRDPDSENECVCECIEGFGWPVSNVRAVDGSLFVSCYASDVESLTDVVSELRDAFDDIRVRQLVQSGGETDGDLLVVDRSWMTDRQREVLETAHEMGYFDYPKGANAGEVAAEIGIARSTFSEHLASAQRKLLDALLAG</sequence>
<dbReference type="Pfam" id="PF24277">
    <property type="entry name" value="DmsR_N"/>
    <property type="match status" value="1"/>
</dbReference>
<dbReference type="AlphaFoldDB" id="A0AAP3E1S0"/>
<comment type="caution">
    <text evidence="6">The sequence shown here is derived from an EMBL/GenBank/DDBJ whole genome shotgun (WGS) entry which is preliminary data.</text>
</comment>
<dbReference type="Proteomes" id="UP001321018">
    <property type="component" value="Unassembled WGS sequence"/>
</dbReference>
<feature type="region of interest" description="Disordered" evidence="3">
    <location>
        <begin position="25"/>
        <end position="80"/>
    </location>
</feature>
<feature type="compositionally biased region" description="Polar residues" evidence="3">
    <location>
        <begin position="34"/>
        <end position="47"/>
    </location>
</feature>
<dbReference type="EMBL" id="JAOPKB010000022">
    <property type="protein sequence ID" value="MCU4975672.1"/>
    <property type="molecule type" value="Genomic_DNA"/>
</dbReference>
<evidence type="ECO:0000313" key="6">
    <source>
        <dbReference type="EMBL" id="MCU4741319.1"/>
    </source>
</evidence>
<evidence type="ECO:0000259" key="4">
    <source>
        <dbReference type="Pfam" id="PF04967"/>
    </source>
</evidence>
<dbReference type="RefSeq" id="WP_338003160.1">
    <property type="nucleotide sequence ID" value="NZ_JAOPKA010000004.1"/>
</dbReference>
<feature type="compositionally biased region" description="Acidic residues" evidence="3">
    <location>
        <begin position="60"/>
        <end position="77"/>
    </location>
</feature>
<dbReference type="PANTHER" id="PTHR34236:SF1">
    <property type="entry name" value="DIMETHYL SULFOXIDE REDUCTASE TRANSCRIPTIONAL ACTIVATOR"/>
    <property type="match status" value="1"/>
</dbReference>
<keyword evidence="1" id="KW-0805">Transcription regulation</keyword>
<dbReference type="Proteomes" id="UP001320972">
    <property type="component" value="Unassembled WGS sequence"/>
</dbReference>
<dbReference type="Pfam" id="PF04967">
    <property type="entry name" value="HTH_10"/>
    <property type="match status" value="1"/>
</dbReference>
<dbReference type="InterPro" id="IPR007050">
    <property type="entry name" value="HTH_bacterioopsin"/>
</dbReference>
<dbReference type="InterPro" id="IPR036388">
    <property type="entry name" value="WH-like_DNA-bd_sf"/>
</dbReference>
<evidence type="ECO:0000259" key="5">
    <source>
        <dbReference type="Pfam" id="PF24277"/>
    </source>
</evidence>
<feature type="compositionally biased region" description="Basic and acidic residues" evidence="3">
    <location>
        <begin position="50"/>
        <end position="59"/>
    </location>
</feature>